<organism evidence="1 2">
    <name type="scientific">Citrullus colocynthis</name>
    <name type="common">colocynth</name>
    <dbReference type="NCBI Taxonomy" id="252529"/>
    <lineage>
        <taxon>Eukaryota</taxon>
        <taxon>Viridiplantae</taxon>
        <taxon>Streptophyta</taxon>
        <taxon>Embryophyta</taxon>
        <taxon>Tracheophyta</taxon>
        <taxon>Spermatophyta</taxon>
        <taxon>Magnoliopsida</taxon>
        <taxon>eudicotyledons</taxon>
        <taxon>Gunneridae</taxon>
        <taxon>Pentapetalae</taxon>
        <taxon>rosids</taxon>
        <taxon>fabids</taxon>
        <taxon>Cucurbitales</taxon>
        <taxon>Cucurbitaceae</taxon>
        <taxon>Benincaseae</taxon>
        <taxon>Citrullus</taxon>
    </lineage>
</organism>
<dbReference type="Proteomes" id="UP001642487">
    <property type="component" value="Chromosome 5"/>
</dbReference>
<proteinExistence type="predicted"/>
<protein>
    <submittedName>
        <fullName evidence="1">Uncharacterized protein</fullName>
    </submittedName>
</protein>
<evidence type="ECO:0000313" key="1">
    <source>
        <dbReference type="EMBL" id="CAK9322794.1"/>
    </source>
</evidence>
<name>A0ABP0YR12_9ROSI</name>
<gene>
    <name evidence="1" type="ORF">CITCOLO1_LOCUS14957</name>
</gene>
<keyword evidence="2" id="KW-1185">Reference proteome</keyword>
<reference evidence="1 2" key="1">
    <citation type="submission" date="2024-03" db="EMBL/GenBank/DDBJ databases">
        <authorList>
            <person name="Gkanogiannis A."/>
            <person name="Becerra Lopez-Lavalle L."/>
        </authorList>
    </citation>
    <scope>NUCLEOTIDE SEQUENCE [LARGE SCALE GENOMIC DNA]</scope>
</reference>
<accession>A0ABP0YR12</accession>
<sequence>MVEITGVVMIVIGLYSVLWGKCKESIERLEDEEIVELAMKGGDQLPVINEGIETIQKKRLQDTNQPN</sequence>
<dbReference type="EMBL" id="OZ021739">
    <property type="protein sequence ID" value="CAK9322794.1"/>
    <property type="molecule type" value="Genomic_DNA"/>
</dbReference>
<evidence type="ECO:0000313" key="2">
    <source>
        <dbReference type="Proteomes" id="UP001642487"/>
    </source>
</evidence>